<reference evidence="3 4" key="1">
    <citation type="journal article" date="2023" name="bioRxiv">
        <title>High-quality genome assemblies of four members of thePodospora anserinaspecies complex.</title>
        <authorList>
            <person name="Ament-Velasquez S.L."/>
            <person name="Vogan A.A."/>
            <person name="Wallerman O."/>
            <person name="Hartmann F."/>
            <person name="Gautier V."/>
            <person name="Silar P."/>
            <person name="Giraud T."/>
            <person name="Johannesson H."/>
        </authorList>
    </citation>
    <scope>NUCLEOTIDE SEQUENCE [LARGE SCALE GENOMIC DNA]</scope>
    <source>
        <strain evidence="3 4">CBS 415.72m</strain>
    </source>
</reference>
<protein>
    <submittedName>
        <fullName evidence="3">Uncharacterized protein</fullName>
    </submittedName>
</protein>
<sequence length="162" mass="19631">MDSFINSMKIFDWLRAPTRDNDGDDLRQKTDQQTPKTQPQWHDPDERATLYQTFVKERLELQRSLNKKMMPQSKPNSPHIKKMQREMATLRHEKDDLQRRFVDVQDEMHELERAFRNTCKTLALTQVEVTKLRPEKNKYRCPVDMDIDEFLRRGRERLEQVE</sequence>
<dbReference type="RefSeq" id="XP_062740975.1">
    <property type="nucleotide sequence ID" value="XM_062892435.1"/>
</dbReference>
<comment type="caution">
    <text evidence="3">The sequence shown here is derived from an EMBL/GenBank/DDBJ whole genome shotgun (WGS) entry which is preliminary data.</text>
</comment>
<evidence type="ECO:0000256" key="1">
    <source>
        <dbReference type="SAM" id="Coils"/>
    </source>
</evidence>
<dbReference type="EMBL" id="JAFFHA010000008">
    <property type="protein sequence ID" value="KAK4652000.1"/>
    <property type="molecule type" value="Genomic_DNA"/>
</dbReference>
<keyword evidence="1" id="KW-0175">Coiled coil</keyword>
<feature type="compositionally biased region" description="Low complexity" evidence="2">
    <location>
        <begin position="31"/>
        <end position="40"/>
    </location>
</feature>
<gene>
    <name evidence="3" type="ORF">QC762_607525</name>
</gene>
<dbReference type="Proteomes" id="UP001323405">
    <property type="component" value="Unassembled WGS sequence"/>
</dbReference>
<evidence type="ECO:0000256" key="2">
    <source>
        <dbReference type="SAM" id="MobiDB-lite"/>
    </source>
</evidence>
<dbReference type="GeneID" id="87912342"/>
<dbReference type="Gene3D" id="6.10.250.1080">
    <property type="match status" value="1"/>
</dbReference>
<feature type="coiled-coil region" evidence="1">
    <location>
        <begin position="80"/>
        <end position="114"/>
    </location>
</feature>
<keyword evidence="4" id="KW-1185">Reference proteome</keyword>
<evidence type="ECO:0000313" key="4">
    <source>
        <dbReference type="Proteomes" id="UP001323405"/>
    </source>
</evidence>
<proteinExistence type="predicted"/>
<organism evidence="3 4">
    <name type="scientific">Podospora pseudocomata</name>
    <dbReference type="NCBI Taxonomy" id="2093779"/>
    <lineage>
        <taxon>Eukaryota</taxon>
        <taxon>Fungi</taxon>
        <taxon>Dikarya</taxon>
        <taxon>Ascomycota</taxon>
        <taxon>Pezizomycotina</taxon>
        <taxon>Sordariomycetes</taxon>
        <taxon>Sordariomycetidae</taxon>
        <taxon>Sordariales</taxon>
        <taxon>Podosporaceae</taxon>
        <taxon>Podospora</taxon>
    </lineage>
</organism>
<evidence type="ECO:0000313" key="3">
    <source>
        <dbReference type="EMBL" id="KAK4652000.1"/>
    </source>
</evidence>
<name>A0ABR0G8A5_9PEZI</name>
<accession>A0ABR0G8A5</accession>
<feature type="compositionally biased region" description="Basic and acidic residues" evidence="2">
    <location>
        <begin position="17"/>
        <end position="30"/>
    </location>
</feature>
<feature type="region of interest" description="Disordered" evidence="2">
    <location>
        <begin position="16"/>
        <end position="45"/>
    </location>
</feature>